<evidence type="ECO:0000256" key="11">
    <source>
        <dbReference type="ARBA" id="ARBA00049534"/>
    </source>
</evidence>
<evidence type="ECO:0000256" key="2">
    <source>
        <dbReference type="ARBA" id="ARBA00008345"/>
    </source>
</evidence>
<comment type="similarity">
    <text evidence="2">Belongs to the glutaminase PdxT/SNO family.</text>
</comment>
<evidence type="ECO:0000256" key="10">
    <source>
        <dbReference type="ARBA" id="ARBA00023239"/>
    </source>
</evidence>
<dbReference type="AlphaFoldDB" id="A0A2J7ZZV6"/>
<dbReference type="GO" id="GO:0042823">
    <property type="term" value="P:pyridoxal phosphate biosynthetic process"/>
    <property type="evidence" value="ECO:0007669"/>
    <property type="project" value="InterPro"/>
</dbReference>
<dbReference type="PROSITE" id="PS50127">
    <property type="entry name" value="UBC_2"/>
    <property type="match status" value="1"/>
</dbReference>
<dbReference type="CDD" id="cd01749">
    <property type="entry name" value="GATase1_PB"/>
    <property type="match status" value="1"/>
</dbReference>
<evidence type="ECO:0000256" key="4">
    <source>
        <dbReference type="ARBA" id="ARBA00022786"/>
    </source>
</evidence>
<keyword evidence="9" id="KW-0413">Isomerase</keyword>
<dbReference type="GO" id="GO:0006096">
    <property type="term" value="P:glycolytic process"/>
    <property type="evidence" value="ECO:0007669"/>
    <property type="project" value="UniProtKB-KW"/>
</dbReference>
<keyword evidence="18" id="KW-1185">Reference proteome</keyword>
<keyword evidence="3" id="KW-0808">Transferase</keyword>
<dbReference type="GO" id="GO:0004359">
    <property type="term" value="F:glutaminase activity"/>
    <property type="evidence" value="ECO:0007669"/>
    <property type="project" value="UniProtKB-EC"/>
</dbReference>
<dbReference type="EMBL" id="PGGS01000278">
    <property type="protein sequence ID" value="PNH05795.1"/>
    <property type="molecule type" value="Genomic_DNA"/>
</dbReference>
<dbReference type="GO" id="GO:0005829">
    <property type="term" value="C:cytosol"/>
    <property type="evidence" value="ECO:0007669"/>
    <property type="project" value="TreeGrafter"/>
</dbReference>
<dbReference type="InterPro" id="IPR029033">
    <property type="entry name" value="His_PPase_superfam"/>
</dbReference>
<dbReference type="Gene3D" id="3.40.50.880">
    <property type="match status" value="1"/>
</dbReference>
<feature type="binding site" evidence="12">
    <location>
        <begin position="253"/>
        <end position="254"/>
    </location>
    <ligand>
        <name>substrate</name>
    </ligand>
</feature>
<dbReference type="PROSITE" id="PS51273">
    <property type="entry name" value="GATASE_TYPE_1"/>
    <property type="match status" value="1"/>
</dbReference>
<dbReference type="SMART" id="SM00212">
    <property type="entry name" value="UBCc"/>
    <property type="match status" value="1"/>
</dbReference>
<feature type="active site" description="Glycyl thioester intermediate" evidence="14">
    <location>
        <position position="93"/>
    </location>
</feature>
<keyword evidence="8" id="KW-0324">Glycolysis</keyword>
<dbReference type="InterPro" id="IPR029062">
    <property type="entry name" value="Class_I_gatase-like"/>
</dbReference>
<dbReference type="SUPFAM" id="SSF52317">
    <property type="entry name" value="Class I glutamine amidotransferase-like"/>
    <property type="match status" value="1"/>
</dbReference>
<evidence type="ECO:0000256" key="5">
    <source>
        <dbReference type="ARBA" id="ARBA00022801"/>
    </source>
</evidence>
<evidence type="ECO:0000256" key="12">
    <source>
        <dbReference type="PIRSR" id="PIRSR613078-2"/>
    </source>
</evidence>
<protein>
    <submittedName>
        <fullName evidence="17">2,3-bisphosphoglycerate-dependent phosphoglycerate mutase</fullName>
    </submittedName>
</protein>
<dbReference type="SMART" id="SM00855">
    <property type="entry name" value="PGAM"/>
    <property type="match status" value="1"/>
</dbReference>
<comment type="caution">
    <text evidence="17">The sequence shown here is derived from an EMBL/GenBank/DDBJ whole genome shotgun (WGS) entry which is preliminary data.</text>
</comment>
<keyword evidence="6" id="KW-0663">Pyridoxal phosphate</keyword>
<proteinExistence type="inferred from homology"/>
<dbReference type="PANTHER" id="PTHR31559">
    <property type="entry name" value="PYRIDOXAL 5'-PHOSPHATE SYNTHASE SUBUNIT SNO"/>
    <property type="match status" value="1"/>
</dbReference>
<dbReference type="Pfam" id="PF00179">
    <property type="entry name" value="UQ_con"/>
    <property type="match status" value="1"/>
</dbReference>
<evidence type="ECO:0000313" key="18">
    <source>
        <dbReference type="Proteomes" id="UP000236333"/>
    </source>
</evidence>
<dbReference type="CDD" id="cd07067">
    <property type="entry name" value="HP_PGM_like"/>
    <property type="match status" value="1"/>
</dbReference>
<gene>
    <name evidence="17" type="ORF">TSOC_007906</name>
</gene>
<evidence type="ECO:0000259" key="16">
    <source>
        <dbReference type="PROSITE" id="PS50127"/>
    </source>
</evidence>
<dbReference type="Gene3D" id="3.40.50.1240">
    <property type="entry name" value="Phosphoglycerate mutase-like"/>
    <property type="match status" value="1"/>
</dbReference>
<dbReference type="PROSITE" id="PS00183">
    <property type="entry name" value="UBC_1"/>
    <property type="match status" value="1"/>
</dbReference>
<comment type="catalytic activity">
    <reaction evidence="11">
        <text>L-glutamine + H2O = L-glutamate + NH4(+)</text>
        <dbReference type="Rhea" id="RHEA:15889"/>
        <dbReference type="ChEBI" id="CHEBI:15377"/>
        <dbReference type="ChEBI" id="CHEBI:28938"/>
        <dbReference type="ChEBI" id="CHEBI:29985"/>
        <dbReference type="ChEBI" id="CHEBI:58359"/>
        <dbReference type="EC" id="3.5.1.2"/>
    </reaction>
</comment>
<dbReference type="InterPro" id="IPR023313">
    <property type="entry name" value="UBQ-conjugating_AS"/>
</dbReference>
<dbReference type="GO" id="GO:0016868">
    <property type="term" value="F:intramolecular phosphotransferase activity"/>
    <property type="evidence" value="ECO:0007669"/>
    <property type="project" value="InterPro"/>
</dbReference>
<organism evidence="17 18">
    <name type="scientific">Tetrabaena socialis</name>
    <dbReference type="NCBI Taxonomy" id="47790"/>
    <lineage>
        <taxon>Eukaryota</taxon>
        <taxon>Viridiplantae</taxon>
        <taxon>Chlorophyta</taxon>
        <taxon>core chlorophytes</taxon>
        <taxon>Chlorophyceae</taxon>
        <taxon>CS clade</taxon>
        <taxon>Chlamydomonadales</taxon>
        <taxon>Tetrabaenaceae</taxon>
        <taxon>Tetrabaena</taxon>
    </lineage>
</organism>
<dbReference type="PANTHER" id="PTHR31559:SF0">
    <property type="entry name" value="PYRIDOXAL 5'-PHOSPHATE SYNTHASE SUBUNIT SNO1-RELATED"/>
    <property type="match status" value="1"/>
</dbReference>
<evidence type="ECO:0000256" key="7">
    <source>
        <dbReference type="ARBA" id="ARBA00022962"/>
    </source>
</evidence>
<dbReference type="OrthoDB" id="2039at2759"/>
<keyword evidence="5" id="KW-0378">Hydrolase</keyword>
<feature type="site" description="Transition state stabilizer" evidence="13">
    <location>
        <position position="321"/>
    </location>
</feature>
<evidence type="ECO:0000256" key="6">
    <source>
        <dbReference type="ARBA" id="ARBA00022898"/>
    </source>
</evidence>
<dbReference type="GO" id="GO:0008614">
    <property type="term" value="P:pyridoxine metabolic process"/>
    <property type="evidence" value="ECO:0007669"/>
    <property type="project" value="TreeGrafter"/>
</dbReference>
<dbReference type="CDD" id="cd23798">
    <property type="entry name" value="UBCc_UBE2I"/>
    <property type="match status" value="1"/>
</dbReference>
<dbReference type="InterPro" id="IPR016135">
    <property type="entry name" value="UBQ-conjugating_enzyme/RWD"/>
</dbReference>
<reference evidence="17 18" key="1">
    <citation type="journal article" date="2017" name="Mol. Biol. Evol.">
        <title>The 4-celled Tetrabaena socialis nuclear genome reveals the essential components for genetic control of cell number at the origin of multicellularity in the volvocine lineage.</title>
        <authorList>
            <person name="Featherston J."/>
            <person name="Arakaki Y."/>
            <person name="Hanschen E.R."/>
            <person name="Ferris P.J."/>
            <person name="Michod R.E."/>
            <person name="Olson B.J.S.C."/>
            <person name="Nozaki H."/>
            <person name="Durand P.M."/>
        </authorList>
    </citation>
    <scope>NUCLEOTIDE SEQUENCE [LARGE SCALE GENOMIC DNA]</scope>
    <source>
        <strain evidence="17 18">NIES-571</strain>
    </source>
</reference>
<dbReference type="GO" id="GO:0016740">
    <property type="term" value="F:transferase activity"/>
    <property type="evidence" value="ECO:0007669"/>
    <property type="project" value="UniProtKB-KW"/>
</dbReference>
<evidence type="ECO:0000256" key="13">
    <source>
        <dbReference type="PIRSR" id="PIRSR613078-3"/>
    </source>
</evidence>
<dbReference type="SUPFAM" id="SSF53254">
    <property type="entry name" value="Phosphoglycerate mutase-like"/>
    <property type="match status" value="1"/>
</dbReference>
<feature type="binding site" evidence="12">
    <location>
        <begin position="157"/>
        <end position="158"/>
    </location>
    <ligand>
        <name>substrate</name>
    </ligand>
</feature>
<evidence type="ECO:0000256" key="15">
    <source>
        <dbReference type="SAM" id="MobiDB-lite"/>
    </source>
</evidence>
<dbReference type="PROSITE" id="PS01236">
    <property type="entry name" value="PDXT_SNO_1"/>
    <property type="match status" value="1"/>
</dbReference>
<dbReference type="GO" id="GO:1903600">
    <property type="term" value="C:glutaminase complex"/>
    <property type="evidence" value="ECO:0007669"/>
    <property type="project" value="TreeGrafter"/>
</dbReference>
<dbReference type="Pfam" id="PF01174">
    <property type="entry name" value="SNO"/>
    <property type="match status" value="1"/>
</dbReference>
<feature type="binding site" evidence="12">
    <location>
        <position position="234"/>
    </location>
    <ligand>
        <name>substrate</name>
    </ligand>
</feature>
<feature type="binding site" evidence="12">
    <location>
        <begin position="223"/>
        <end position="226"/>
    </location>
    <ligand>
        <name>substrate</name>
    </ligand>
</feature>
<dbReference type="Proteomes" id="UP000236333">
    <property type="component" value="Unassembled WGS sequence"/>
</dbReference>
<keyword evidence="7" id="KW-0315">Glutamine amidotransferase</keyword>
<accession>A0A2J7ZZV6</accession>
<dbReference type="NCBIfam" id="TIGR03800">
    <property type="entry name" value="PLP_synth_Pdx2"/>
    <property type="match status" value="1"/>
</dbReference>
<dbReference type="NCBIfam" id="TIGR01258">
    <property type="entry name" value="pgm_1"/>
    <property type="match status" value="1"/>
</dbReference>
<evidence type="ECO:0000313" key="17">
    <source>
        <dbReference type="EMBL" id="PNH05795.1"/>
    </source>
</evidence>
<dbReference type="Gene3D" id="3.10.110.10">
    <property type="entry name" value="Ubiquitin Conjugating Enzyme"/>
    <property type="match status" value="1"/>
</dbReference>
<evidence type="ECO:0000256" key="8">
    <source>
        <dbReference type="ARBA" id="ARBA00023152"/>
    </source>
</evidence>
<dbReference type="PROSITE" id="PS51130">
    <property type="entry name" value="PDXT_SNO_2"/>
    <property type="match status" value="1"/>
</dbReference>
<comment type="similarity">
    <text evidence="1">Belongs to the phosphoglycerate mutase family. BPG-dependent PGAM subfamily.</text>
</comment>
<evidence type="ECO:0000256" key="9">
    <source>
        <dbReference type="ARBA" id="ARBA00023235"/>
    </source>
</evidence>
<dbReference type="HAMAP" id="MF_01615">
    <property type="entry name" value="PdxT"/>
    <property type="match status" value="1"/>
</dbReference>
<dbReference type="GO" id="GO:0016829">
    <property type="term" value="F:lyase activity"/>
    <property type="evidence" value="ECO:0007669"/>
    <property type="project" value="UniProtKB-KW"/>
</dbReference>
<dbReference type="InterPro" id="IPR002161">
    <property type="entry name" value="PdxT/SNO"/>
</dbReference>
<dbReference type="InterPro" id="IPR000608">
    <property type="entry name" value="UBC"/>
</dbReference>
<feature type="binding site" evidence="12">
    <location>
        <position position="196"/>
    </location>
    <ligand>
        <name>substrate</name>
    </ligand>
</feature>
<evidence type="ECO:0000256" key="14">
    <source>
        <dbReference type="PROSITE-ProRule" id="PRU10133"/>
    </source>
</evidence>
<evidence type="ECO:0000256" key="1">
    <source>
        <dbReference type="ARBA" id="ARBA00006717"/>
    </source>
</evidence>
<evidence type="ECO:0000256" key="3">
    <source>
        <dbReference type="ARBA" id="ARBA00022679"/>
    </source>
</evidence>
<sequence length="913" mass="99209">MTAAAKSRLLEERKQFRKSRPFGFVGKPVTKGDGSVDLQRWECRIPGPPATAWEGGSYPLTLVFPDSYPTDPPTCSFPPGFFHPNVYPTGKICLSMLDNDSDLGGQWAPSISLTQILKSIQALLSDPNNKSPAQTAAYDVLKSNPAEYQRNKANRFTGWTDIDLSPQGRRQALCAGSLLRAHGLRFDLAFTSVLTRAIRTLHLLEDQMDALYTPEIKSWRLNERHYGALQGLNKAETAAKHGEEQARCVHIWRRSYSTRPPALEPSDPRHPQYDRRYCDLDEQDLPATESLQDCVARSLPFWASDIAPAVGRGRRVIVAAHGNSLRGIVNTQLIVRLDVWRQVKGSGGSQALGRMLGDNLLEIVGRGDPVPSCGEGPIYVCTTNDALEDVIARTPPARRADLVLFQNGWLLPLLERHQLQEATLVALYMAAGPDGSVRDGLRTVACGRWAGHVAGTLARGGVSCAVVQGAALHVALTEKMLWASIFWMLSAGLGGMPVGEVAERHSTEVEGLVKELLPLLQAQLRGSGRPGAREAADALQPERVSRALLQYSMSIAQAVPSRDMAMAEIAWRNGALLAIQETPRHAAWLERALPPLSFSCYWKRFNMAAAPVRIGVLALQGSFREHMFLLQKVEGVEVVEVRTKEELGSVEGLIIPGGESTTMALVAERWGLIPELQSFAQAGKPVWGTCAGMIFLAEAAEGQKKGGQSLLGGLDINVSRNFFGAQINSFETRLPAPDCVKSFGSTDDFRAVFIRAPAVLSAGPGVEVLAEYTLTAEEAAKHGRDRVIVAVRKGVLMATAFHPELTTDIRWHQAFVDMVRLHWQQPDAASRQADKAPPPLNQNLGRVPNRPTDLPVYGKDFMKAEAAASPSAVSASRASATASSIPSRPASAFTYSADCILDIPPAAGERHGT</sequence>
<feature type="binding site" evidence="12">
    <location>
        <begin position="322"/>
        <end position="323"/>
    </location>
    <ligand>
        <name>substrate</name>
    </ligand>
</feature>
<dbReference type="SUPFAM" id="SSF54495">
    <property type="entry name" value="UBC-like"/>
    <property type="match status" value="1"/>
</dbReference>
<dbReference type="InterPro" id="IPR005952">
    <property type="entry name" value="Phosphogly_mut1"/>
</dbReference>
<keyword evidence="10" id="KW-0456">Lyase</keyword>
<name>A0A2J7ZZV6_9CHLO</name>
<keyword evidence="4" id="KW-0833">Ubl conjugation pathway</keyword>
<feature type="region of interest" description="Disordered" evidence="15">
    <location>
        <begin position="827"/>
        <end position="851"/>
    </location>
</feature>
<dbReference type="InterPro" id="IPR021196">
    <property type="entry name" value="PdxT/SNO_CS"/>
</dbReference>
<dbReference type="FunFam" id="3.40.50.880:FF:000041">
    <property type="entry name" value="Glutamine amidotransferase subunit pdxT, putative"/>
    <property type="match status" value="1"/>
</dbReference>
<feature type="domain" description="UBC core" evidence="16">
    <location>
        <begin position="4"/>
        <end position="161"/>
    </location>
</feature>
<dbReference type="InterPro" id="IPR013078">
    <property type="entry name" value="His_Pase_superF_clade-1"/>
</dbReference>